<sequence>MLTAPLKDRTIKNGGKINRMNKMNKRKRLMMATIPILLLALLLIPATASMASGVYVLDTSDTGDGKWINDDTWQVEIYPGETKSTSFTLRNPSSSLLDVEVSITPNPQNAGNLTFELKPAKFSMYKGTKTIALSVVASNSATPGNYSTELVIKSEVPPPSTNGGGGGGGGGKCYLKIDMLGEITKARMSCTTDKTLEGIVASDKDNTCLLEID</sequence>
<reference evidence="1" key="1">
    <citation type="journal article" date="2014" name="Front. Microbiol.">
        <title>High frequency of phylogenetically diverse reductive dehalogenase-homologous genes in deep subseafloor sedimentary metagenomes.</title>
        <authorList>
            <person name="Kawai M."/>
            <person name="Futagami T."/>
            <person name="Toyoda A."/>
            <person name="Takaki Y."/>
            <person name="Nishi S."/>
            <person name="Hori S."/>
            <person name="Arai W."/>
            <person name="Tsubouchi T."/>
            <person name="Morono Y."/>
            <person name="Uchiyama I."/>
            <person name="Ito T."/>
            <person name="Fujiyama A."/>
            <person name="Inagaki F."/>
            <person name="Takami H."/>
        </authorList>
    </citation>
    <scope>NUCLEOTIDE SEQUENCE</scope>
    <source>
        <strain evidence="1">Expedition CK06-06</strain>
    </source>
</reference>
<proteinExistence type="predicted"/>
<organism evidence="1">
    <name type="scientific">marine sediment metagenome</name>
    <dbReference type="NCBI Taxonomy" id="412755"/>
    <lineage>
        <taxon>unclassified sequences</taxon>
        <taxon>metagenomes</taxon>
        <taxon>ecological metagenomes</taxon>
    </lineage>
</organism>
<gene>
    <name evidence="1" type="ORF">S01H4_31239</name>
</gene>
<protein>
    <submittedName>
        <fullName evidence="1">Uncharacterized protein</fullName>
    </submittedName>
</protein>
<accession>X1A901</accession>
<comment type="caution">
    <text evidence="1">The sequence shown here is derived from an EMBL/GenBank/DDBJ whole genome shotgun (WGS) entry which is preliminary data.</text>
</comment>
<name>X1A901_9ZZZZ</name>
<evidence type="ECO:0000313" key="1">
    <source>
        <dbReference type="EMBL" id="GAG78825.1"/>
    </source>
</evidence>
<feature type="non-terminal residue" evidence="1">
    <location>
        <position position="213"/>
    </location>
</feature>
<dbReference type="EMBL" id="BART01016208">
    <property type="protein sequence ID" value="GAG78825.1"/>
    <property type="molecule type" value="Genomic_DNA"/>
</dbReference>
<dbReference type="AlphaFoldDB" id="X1A901"/>